<dbReference type="RefSeq" id="WP_269894279.1">
    <property type="nucleotide sequence ID" value="NZ_JAPZPY010000004.1"/>
</dbReference>
<comment type="subcellular location">
    <subcellularLocation>
        <location evidence="1">Cell envelope</location>
    </subcellularLocation>
</comment>
<evidence type="ECO:0000256" key="1">
    <source>
        <dbReference type="ARBA" id="ARBA00004196"/>
    </source>
</evidence>
<evidence type="ECO:0000256" key="4">
    <source>
        <dbReference type="RuleBase" id="RU003744"/>
    </source>
</evidence>
<name>A0ABT4PSP3_9MYCO</name>
<reference evidence="6" key="1">
    <citation type="submission" date="2022-12" db="EMBL/GenBank/DDBJ databases">
        <authorList>
            <person name="Deng Y."/>
            <person name="Zhang Y.-Q."/>
        </authorList>
    </citation>
    <scope>NUCLEOTIDE SEQUENCE</scope>
    <source>
        <strain evidence="6">CPCC 205372</strain>
    </source>
</reference>
<evidence type="ECO:0000313" key="6">
    <source>
        <dbReference type="EMBL" id="MCZ8379586.1"/>
    </source>
</evidence>
<gene>
    <name evidence="6" type="ORF">O6P37_11980</name>
</gene>
<dbReference type="PANTHER" id="PTHR35936">
    <property type="entry name" value="MEMBRANE-BOUND LYTIC MUREIN TRANSGLYCOSYLASE F"/>
    <property type="match status" value="1"/>
</dbReference>
<comment type="caution">
    <text evidence="6">The sequence shown here is derived from an EMBL/GenBank/DDBJ whole genome shotgun (WGS) entry which is preliminary data.</text>
</comment>
<comment type="similarity">
    <text evidence="2 4">Belongs to the bacterial solute-binding protein 3 family.</text>
</comment>
<dbReference type="Gene3D" id="3.40.190.10">
    <property type="entry name" value="Periplasmic binding protein-like II"/>
    <property type="match status" value="2"/>
</dbReference>
<dbReference type="InterPro" id="IPR018313">
    <property type="entry name" value="SBP_3_CS"/>
</dbReference>
<organism evidence="6 7">
    <name type="scientific">Mycobacterium hippophais</name>
    <dbReference type="NCBI Taxonomy" id="3016340"/>
    <lineage>
        <taxon>Bacteria</taxon>
        <taxon>Bacillati</taxon>
        <taxon>Actinomycetota</taxon>
        <taxon>Actinomycetes</taxon>
        <taxon>Mycobacteriales</taxon>
        <taxon>Mycobacteriaceae</taxon>
        <taxon>Mycobacterium</taxon>
    </lineage>
</organism>
<dbReference type="Proteomes" id="UP001142153">
    <property type="component" value="Unassembled WGS sequence"/>
</dbReference>
<dbReference type="SUPFAM" id="SSF53850">
    <property type="entry name" value="Periplasmic binding protein-like II"/>
    <property type="match status" value="1"/>
</dbReference>
<dbReference type="CDD" id="cd13530">
    <property type="entry name" value="PBP2_peptides_like"/>
    <property type="match status" value="1"/>
</dbReference>
<dbReference type="SMART" id="SM00062">
    <property type="entry name" value="PBPb"/>
    <property type="match status" value="1"/>
</dbReference>
<evidence type="ECO:0000313" key="7">
    <source>
        <dbReference type="Proteomes" id="UP001142153"/>
    </source>
</evidence>
<dbReference type="InterPro" id="IPR001638">
    <property type="entry name" value="Solute-binding_3/MltF_N"/>
</dbReference>
<evidence type="ECO:0000256" key="2">
    <source>
        <dbReference type="ARBA" id="ARBA00010333"/>
    </source>
</evidence>
<accession>A0ABT4PSP3</accession>
<feature type="domain" description="Solute-binding protein family 3/N-terminal" evidence="5">
    <location>
        <begin position="3"/>
        <end position="232"/>
    </location>
</feature>
<dbReference type="EMBL" id="JAPZPY010000004">
    <property type="protein sequence ID" value="MCZ8379586.1"/>
    <property type="molecule type" value="Genomic_DNA"/>
</dbReference>
<dbReference type="Pfam" id="PF00497">
    <property type="entry name" value="SBP_bac_3"/>
    <property type="match status" value="1"/>
</dbReference>
<evidence type="ECO:0000256" key="3">
    <source>
        <dbReference type="ARBA" id="ARBA00022729"/>
    </source>
</evidence>
<dbReference type="PANTHER" id="PTHR35936:SF17">
    <property type="entry name" value="ARGININE-BINDING EXTRACELLULAR PROTEIN ARTP"/>
    <property type="match status" value="1"/>
</dbReference>
<keyword evidence="3" id="KW-0732">Signal</keyword>
<evidence type="ECO:0000259" key="5">
    <source>
        <dbReference type="SMART" id="SM00062"/>
    </source>
</evidence>
<sequence length="241" mass="25537">MGNLRVGVAFPDPPFNGMAGDDGRPAGLDIDLMTAVAEHLGDTVEFVGYEGAEFDGIFDALAAGEFDCVAAGTTITPEREARAAFAPPYLISGQALAVDTARLPRVRSVDDLDGLTIGVQQGNTSEPIAQRLVEEGRAAAVKRYEYGDVETALEDLTTGGCDSFMKLAPVLTELVKHARGVEVVQKGLTTDEIAIAVAAGDQRLLGRITVAQAELEADGTLQGIRRKWLGNPYADQRLALH</sequence>
<protein>
    <submittedName>
        <fullName evidence="6">ABC transporter substrate-binding protein</fullName>
    </submittedName>
</protein>
<dbReference type="PROSITE" id="PS01039">
    <property type="entry name" value="SBP_BACTERIAL_3"/>
    <property type="match status" value="1"/>
</dbReference>
<keyword evidence="7" id="KW-1185">Reference proteome</keyword>
<proteinExistence type="inferred from homology"/>